<gene>
    <name evidence="1" type="ORF">N0F65_001097</name>
</gene>
<proteinExistence type="predicted"/>
<dbReference type="EMBL" id="DAKRPA010000279">
    <property type="protein sequence ID" value="DAZ93962.1"/>
    <property type="molecule type" value="Genomic_DNA"/>
</dbReference>
<reference evidence="1" key="2">
    <citation type="journal article" date="2023" name="Microbiol Resour">
        <title>Decontamination and Annotation of the Draft Genome Sequence of the Oomycete Lagenidium giganteum ARSEF 373.</title>
        <authorList>
            <person name="Morgan W.R."/>
            <person name="Tartar A."/>
        </authorList>
    </citation>
    <scope>NUCLEOTIDE SEQUENCE</scope>
    <source>
        <strain evidence="1">ARSEF 373</strain>
    </source>
</reference>
<protein>
    <recommendedName>
        <fullName evidence="3">DUF659 domain-containing protein</fullName>
    </recommendedName>
</protein>
<reference evidence="1" key="1">
    <citation type="submission" date="2022-11" db="EMBL/GenBank/DDBJ databases">
        <authorList>
            <person name="Morgan W.R."/>
            <person name="Tartar A."/>
        </authorList>
    </citation>
    <scope>NUCLEOTIDE SEQUENCE</scope>
    <source>
        <strain evidence="1">ARSEF 373</strain>
    </source>
</reference>
<name>A0AAV2YH17_9STRA</name>
<dbReference type="AlphaFoldDB" id="A0AAV2YH17"/>
<evidence type="ECO:0000313" key="2">
    <source>
        <dbReference type="Proteomes" id="UP001146120"/>
    </source>
</evidence>
<dbReference type="Proteomes" id="UP001146120">
    <property type="component" value="Unassembled WGS sequence"/>
</dbReference>
<dbReference type="InterPro" id="IPR012337">
    <property type="entry name" value="RNaseH-like_sf"/>
</dbReference>
<evidence type="ECO:0000313" key="1">
    <source>
        <dbReference type="EMBL" id="DAZ93962.1"/>
    </source>
</evidence>
<sequence>MATAGGNRACGVVTDNAAYMRRSWRLLQSEFPALMCNSCTAHAVNLLMKDMFEIAELKLTLSECVSLTEYVQKRSAHKYRNVTKSKRALALPVSTRCISHNRVVLTALFGDKAVIGRIDNKENV</sequence>
<dbReference type="SUPFAM" id="SSF53098">
    <property type="entry name" value="Ribonuclease H-like"/>
    <property type="match status" value="1"/>
</dbReference>
<evidence type="ECO:0008006" key="3">
    <source>
        <dbReference type="Google" id="ProtNLM"/>
    </source>
</evidence>
<accession>A0AAV2YH17</accession>
<comment type="caution">
    <text evidence="1">The sequence shown here is derived from an EMBL/GenBank/DDBJ whole genome shotgun (WGS) entry which is preliminary data.</text>
</comment>
<keyword evidence="2" id="KW-1185">Reference proteome</keyword>
<organism evidence="1 2">
    <name type="scientific">Lagenidium giganteum</name>
    <dbReference type="NCBI Taxonomy" id="4803"/>
    <lineage>
        <taxon>Eukaryota</taxon>
        <taxon>Sar</taxon>
        <taxon>Stramenopiles</taxon>
        <taxon>Oomycota</taxon>
        <taxon>Peronosporomycetes</taxon>
        <taxon>Pythiales</taxon>
        <taxon>Pythiaceae</taxon>
    </lineage>
</organism>